<evidence type="ECO:0000259" key="12">
    <source>
        <dbReference type="SMART" id="SM00845"/>
    </source>
</evidence>
<dbReference type="EMBL" id="LUGO01000024">
    <property type="protein sequence ID" value="OXS41830.1"/>
    <property type="molecule type" value="Genomic_DNA"/>
</dbReference>
<dbReference type="PANTHER" id="PTHR11659">
    <property type="entry name" value="GLUTAMYL-TRNA GLN AMIDOTRANSFERASE SUBUNIT B MITOCHONDRIAL AND PROKARYOTIC PET112-RELATED"/>
    <property type="match status" value="1"/>
</dbReference>
<dbReference type="HAMAP" id="MF_00121">
    <property type="entry name" value="GatB"/>
    <property type="match status" value="1"/>
</dbReference>
<dbReference type="NCBIfam" id="NF004014">
    <property type="entry name" value="PRK05477.1-4"/>
    <property type="match status" value="1"/>
</dbReference>
<dbReference type="Proteomes" id="UP000215261">
    <property type="component" value="Unassembled WGS sequence"/>
</dbReference>
<keyword evidence="7 11" id="KW-0648">Protein biosynthesis</keyword>
<evidence type="ECO:0000256" key="1">
    <source>
        <dbReference type="ARBA" id="ARBA00005306"/>
    </source>
</evidence>
<organism evidence="13 14">
    <name type="scientific">Ligilactobacillus agilis</name>
    <dbReference type="NCBI Taxonomy" id="1601"/>
    <lineage>
        <taxon>Bacteria</taxon>
        <taxon>Bacillati</taxon>
        <taxon>Bacillota</taxon>
        <taxon>Bacilli</taxon>
        <taxon>Lactobacillales</taxon>
        <taxon>Lactobacillaceae</taxon>
        <taxon>Ligilactobacillus</taxon>
    </lineage>
</organism>
<dbReference type="Pfam" id="PF02934">
    <property type="entry name" value="GatB_N"/>
    <property type="match status" value="1"/>
</dbReference>
<dbReference type="GO" id="GO:0050567">
    <property type="term" value="F:glutaminyl-tRNA synthase (glutamine-hydrolyzing) activity"/>
    <property type="evidence" value="ECO:0007669"/>
    <property type="project" value="UniProtKB-UniRule"/>
</dbReference>
<dbReference type="InterPro" id="IPR042114">
    <property type="entry name" value="GatB_C_1"/>
</dbReference>
<dbReference type="AlphaFoldDB" id="A0A226RCN5"/>
<evidence type="ECO:0000313" key="13">
    <source>
        <dbReference type="EMBL" id="OXS41830.1"/>
    </source>
</evidence>
<evidence type="ECO:0000256" key="9">
    <source>
        <dbReference type="ARBA" id="ARBA00047380"/>
    </source>
</evidence>
<feature type="domain" description="Asn/Gln amidotransferase" evidence="12">
    <location>
        <begin position="327"/>
        <end position="474"/>
    </location>
</feature>
<dbReference type="SUPFAM" id="SSF55931">
    <property type="entry name" value="Glutamine synthetase/guanido kinase"/>
    <property type="match status" value="1"/>
</dbReference>
<dbReference type="FunFam" id="1.10.10.410:FF:000001">
    <property type="entry name" value="Aspartyl/glutamyl-tRNA(Asn/Gln) amidotransferase subunit B"/>
    <property type="match status" value="1"/>
</dbReference>
<keyword evidence="5 11" id="KW-0547">Nucleotide-binding</keyword>
<dbReference type="InterPro" id="IPR023168">
    <property type="entry name" value="GatB_Yqey_C_2"/>
</dbReference>
<dbReference type="InterPro" id="IPR006075">
    <property type="entry name" value="Asn/Gln-tRNA_Trfase_suB/E_cat"/>
</dbReference>
<evidence type="ECO:0000256" key="5">
    <source>
        <dbReference type="ARBA" id="ARBA00022741"/>
    </source>
</evidence>
<dbReference type="NCBIfam" id="NF004012">
    <property type="entry name" value="PRK05477.1-2"/>
    <property type="match status" value="1"/>
</dbReference>
<sequence length="477" mass="53586">MNFETTIGLEVHVEMKTKSKAFSPAPVQYGAEQNTNTNVIDWGYPGVLPEVNKGALEFGMRAALALNCEITKDIHFDRKNYFYPDNPKAYQITQAQTPIGTNGWLEIELEDGSKKKIGIEEMHVEEDAGKNTHNPDGYSYVDLNRQGTPLIEIVSKPDIASPTEAYAYLTRLRQIIQFTGVSDVKMEEGSMRADVNISVRPIGSDKFGTKTEMKNLNSFEHVRKGLEYEAKRQQQVLLAGGKVQQETRRFDENTGETILMRVKEGASDYRYFPEPDLPPIHISDDWINEVKASIPEMPDKRRERYVNDWGLSDYDASVLTQTLEMSDFYNETVANGADPKLAANWLMVEVNAYLNANKLELGQTALTPAHLAGMIKLIQDETISSKIAKKVFKEIIANDTDPKAFVEAKGMVQLSDPAKLQPIIDEVLDNNEQSIEDFKNGKDRAVGFLVGQIMQKTRGKANPKVVNKLLMASLKER</sequence>
<dbReference type="SMART" id="SM00845">
    <property type="entry name" value="GatB_Yqey"/>
    <property type="match status" value="1"/>
</dbReference>
<dbReference type="GO" id="GO:0005524">
    <property type="term" value="F:ATP binding"/>
    <property type="evidence" value="ECO:0007669"/>
    <property type="project" value="UniProtKB-KW"/>
</dbReference>
<dbReference type="EC" id="6.3.5.-" evidence="11"/>
<dbReference type="InterPro" id="IPR004413">
    <property type="entry name" value="GatB"/>
</dbReference>
<name>A0A226RCN5_9LACO</name>
<dbReference type="Pfam" id="PF02637">
    <property type="entry name" value="GatB_Yqey"/>
    <property type="match status" value="1"/>
</dbReference>
<dbReference type="GO" id="GO:0070681">
    <property type="term" value="P:glutaminyl-tRNAGln biosynthesis via transamidation"/>
    <property type="evidence" value="ECO:0007669"/>
    <property type="project" value="TreeGrafter"/>
</dbReference>
<dbReference type="RefSeq" id="WP_089144976.1">
    <property type="nucleotide sequence ID" value="NZ_LUGD01000046.1"/>
</dbReference>
<evidence type="ECO:0000313" key="14">
    <source>
        <dbReference type="Proteomes" id="UP000215261"/>
    </source>
</evidence>
<dbReference type="InterPro" id="IPR003789">
    <property type="entry name" value="Asn/Gln_tRNA_amidoTrase-B-like"/>
</dbReference>
<reference evidence="13 14" key="1">
    <citation type="submission" date="2016-03" db="EMBL/GenBank/DDBJ databases">
        <title>Sequencing of Lactobacillus Species from Commercial Turkeys.</title>
        <authorList>
            <person name="Johnson T.J."/>
            <person name="Youmans B.P."/>
            <person name="Case K.A."/>
        </authorList>
    </citation>
    <scope>NUCLEOTIDE SEQUENCE [LARGE SCALE GENOMIC DNA]</scope>
    <source>
        <strain evidence="13 14">UMNLA1</strain>
    </source>
</reference>
<dbReference type="NCBIfam" id="TIGR00133">
    <property type="entry name" value="gatB"/>
    <property type="match status" value="1"/>
</dbReference>
<dbReference type="PANTHER" id="PTHR11659:SF0">
    <property type="entry name" value="GLUTAMYL-TRNA(GLN) AMIDOTRANSFERASE SUBUNIT B, MITOCHONDRIAL"/>
    <property type="match status" value="1"/>
</dbReference>
<evidence type="ECO:0000256" key="11">
    <source>
        <dbReference type="HAMAP-Rule" id="MF_00121"/>
    </source>
</evidence>
<proteinExistence type="inferred from homology"/>
<evidence type="ECO:0000256" key="3">
    <source>
        <dbReference type="ARBA" id="ARBA00016923"/>
    </source>
</evidence>
<dbReference type="InterPro" id="IPR018027">
    <property type="entry name" value="Asn/Gln_amidotransferase"/>
</dbReference>
<comment type="catalytic activity">
    <reaction evidence="9 11">
        <text>L-aspartyl-tRNA(Asn) + L-glutamine + ATP + H2O = L-asparaginyl-tRNA(Asn) + L-glutamate + ADP + phosphate + 2 H(+)</text>
        <dbReference type="Rhea" id="RHEA:14513"/>
        <dbReference type="Rhea" id="RHEA-COMP:9674"/>
        <dbReference type="Rhea" id="RHEA-COMP:9677"/>
        <dbReference type="ChEBI" id="CHEBI:15377"/>
        <dbReference type="ChEBI" id="CHEBI:15378"/>
        <dbReference type="ChEBI" id="CHEBI:29985"/>
        <dbReference type="ChEBI" id="CHEBI:30616"/>
        <dbReference type="ChEBI" id="CHEBI:43474"/>
        <dbReference type="ChEBI" id="CHEBI:58359"/>
        <dbReference type="ChEBI" id="CHEBI:78515"/>
        <dbReference type="ChEBI" id="CHEBI:78516"/>
        <dbReference type="ChEBI" id="CHEBI:456216"/>
    </reaction>
</comment>
<dbReference type="GO" id="GO:0006412">
    <property type="term" value="P:translation"/>
    <property type="evidence" value="ECO:0007669"/>
    <property type="project" value="UniProtKB-UniRule"/>
</dbReference>
<comment type="similarity">
    <text evidence="1 11">Belongs to the GatB/GatE family. GatB subfamily.</text>
</comment>
<dbReference type="InterPro" id="IPR014746">
    <property type="entry name" value="Gln_synth/guanido_kin_cat_dom"/>
</dbReference>
<evidence type="ECO:0000256" key="7">
    <source>
        <dbReference type="ARBA" id="ARBA00022917"/>
    </source>
</evidence>
<evidence type="ECO:0000256" key="6">
    <source>
        <dbReference type="ARBA" id="ARBA00022840"/>
    </source>
</evidence>
<dbReference type="GO" id="GO:0050566">
    <property type="term" value="F:asparaginyl-tRNA synthase (glutamine-hydrolyzing) activity"/>
    <property type="evidence" value="ECO:0007669"/>
    <property type="project" value="RHEA"/>
</dbReference>
<protein>
    <recommendedName>
        <fullName evidence="3 11">Aspartyl/glutamyl-tRNA(Asn/Gln) amidotransferase subunit B</fullName>
        <shortName evidence="11">Asp/Glu-ADT subunit B</shortName>
        <ecNumber evidence="11">6.3.5.-</ecNumber>
    </recommendedName>
</protein>
<dbReference type="InterPro" id="IPR017959">
    <property type="entry name" value="Asn/Gln-tRNA_amidoTrfase_suB/E"/>
</dbReference>
<keyword evidence="6 11" id="KW-0067">ATP-binding</keyword>
<dbReference type="GO" id="GO:0016740">
    <property type="term" value="F:transferase activity"/>
    <property type="evidence" value="ECO:0007669"/>
    <property type="project" value="UniProtKB-KW"/>
</dbReference>
<dbReference type="FunFam" id="1.10.150.380:FF:000001">
    <property type="entry name" value="Aspartyl/glutamyl-tRNA(Asn/Gln) amidotransferase subunit B"/>
    <property type="match status" value="1"/>
</dbReference>
<dbReference type="NCBIfam" id="NF004011">
    <property type="entry name" value="PRK05477.1-1"/>
    <property type="match status" value="1"/>
</dbReference>
<keyword evidence="4 11" id="KW-0436">Ligase</keyword>
<keyword evidence="13" id="KW-0808">Transferase</keyword>
<comment type="catalytic activity">
    <reaction evidence="10 11">
        <text>L-glutamyl-tRNA(Gln) + L-glutamine + ATP + H2O = L-glutaminyl-tRNA(Gln) + L-glutamate + ADP + phosphate + H(+)</text>
        <dbReference type="Rhea" id="RHEA:17521"/>
        <dbReference type="Rhea" id="RHEA-COMP:9681"/>
        <dbReference type="Rhea" id="RHEA-COMP:9684"/>
        <dbReference type="ChEBI" id="CHEBI:15377"/>
        <dbReference type="ChEBI" id="CHEBI:15378"/>
        <dbReference type="ChEBI" id="CHEBI:29985"/>
        <dbReference type="ChEBI" id="CHEBI:30616"/>
        <dbReference type="ChEBI" id="CHEBI:43474"/>
        <dbReference type="ChEBI" id="CHEBI:58359"/>
        <dbReference type="ChEBI" id="CHEBI:78520"/>
        <dbReference type="ChEBI" id="CHEBI:78521"/>
        <dbReference type="ChEBI" id="CHEBI:456216"/>
    </reaction>
</comment>
<evidence type="ECO:0000256" key="2">
    <source>
        <dbReference type="ARBA" id="ARBA00011123"/>
    </source>
</evidence>
<dbReference type="SUPFAM" id="SSF89095">
    <property type="entry name" value="GatB/YqeY motif"/>
    <property type="match status" value="1"/>
</dbReference>
<evidence type="ECO:0000256" key="4">
    <source>
        <dbReference type="ARBA" id="ARBA00022598"/>
    </source>
</evidence>
<dbReference type="InterPro" id="IPR017958">
    <property type="entry name" value="Gln-tRNA_amidoTrfase_suB_CS"/>
</dbReference>
<comment type="caution">
    <text evidence="13">The sequence shown here is derived from an EMBL/GenBank/DDBJ whole genome shotgun (WGS) entry which is preliminary data.</text>
</comment>
<gene>
    <name evidence="11" type="primary">gatB</name>
    <name evidence="13" type="ORF">AYP69_01735</name>
</gene>
<evidence type="ECO:0000256" key="10">
    <source>
        <dbReference type="ARBA" id="ARBA00047913"/>
    </source>
</evidence>
<comment type="subunit">
    <text evidence="2 11">Heterotrimer of A, B and C subunits.</text>
</comment>
<evidence type="ECO:0000256" key="8">
    <source>
        <dbReference type="ARBA" id="ARBA00024799"/>
    </source>
</evidence>
<dbReference type="Gene3D" id="1.10.10.410">
    <property type="match status" value="1"/>
</dbReference>
<dbReference type="Gene3D" id="1.10.150.380">
    <property type="entry name" value="GatB domain, N-terminal subdomain"/>
    <property type="match status" value="1"/>
</dbReference>
<accession>A0A226RCN5</accession>
<dbReference type="PROSITE" id="PS01234">
    <property type="entry name" value="GATB"/>
    <property type="match status" value="1"/>
</dbReference>
<comment type="function">
    <text evidence="8 11">Allows the formation of correctly charged Asn-tRNA(Asn) or Gln-tRNA(Gln) through the transamidation of misacylated Asp-tRNA(Asn) or Glu-tRNA(Gln) in organisms which lack either or both of asparaginyl-tRNA or glutaminyl-tRNA synthetases. The reaction takes place in the presence of glutamine and ATP through an activated phospho-Asp-tRNA(Asn) or phospho-Glu-tRNA(Gln).</text>
</comment>